<comment type="subcellular location">
    <subcellularLocation>
        <location evidence="1">Cell outer membrane</location>
        <topology evidence="1">Multi-pass membrane protein</topology>
    </subcellularLocation>
</comment>
<dbReference type="AlphaFoldDB" id="A0A9X3XIY6"/>
<comment type="caution">
    <text evidence="9">The sequence shown here is derived from an EMBL/GenBank/DDBJ whole genome shotgun (WGS) entry which is preliminary data.</text>
</comment>
<accession>A0A9X3XIY6</accession>
<dbReference type="InterPro" id="IPR005017">
    <property type="entry name" value="OMPP1/FadL/TodX"/>
</dbReference>
<keyword evidence="7" id="KW-0998">Cell outer membrane</keyword>
<evidence type="ECO:0000256" key="2">
    <source>
        <dbReference type="ARBA" id="ARBA00008163"/>
    </source>
</evidence>
<dbReference type="Gene3D" id="2.40.160.60">
    <property type="entry name" value="Outer membrane protein transport protein (OMPP1/FadL/TodX)"/>
    <property type="match status" value="1"/>
</dbReference>
<organism evidence="9 10">
    <name type="scientific">Polyangium jinanense</name>
    <dbReference type="NCBI Taxonomy" id="2829994"/>
    <lineage>
        <taxon>Bacteria</taxon>
        <taxon>Pseudomonadati</taxon>
        <taxon>Myxococcota</taxon>
        <taxon>Polyangia</taxon>
        <taxon>Polyangiales</taxon>
        <taxon>Polyangiaceae</taxon>
        <taxon>Polyangium</taxon>
    </lineage>
</organism>
<evidence type="ECO:0000256" key="7">
    <source>
        <dbReference type="ARBA" id="ARBA00023237"/>
    </source>
</evidence>
<evidence type="ECO:0000256" key="4">
    <source>
        <dbReference type="ARBA" id="ARBA00022692"/>
    </source>
</evidence>
<evidence type="ECO:0000256" key="6">
    <source>
        <dbReference type="ARBA" id="ARBA00023136"/>
    </source>
</evidence>
<evidence type="ECO:0000313" key="10">
    <source>
        <dbReference type="Proteomes" id="UP001151081"/>
    </source>
</evidence>
<gene>
    <name evidence="9" type="ORF">KEG57_51265</name>
</gene>
<keyword evidence="6" id="KW-0472">Membrane</keyword>
<keyword evidence="3" id="KW-1134">Transmembrane beta strand</keyword>
<feature type="region of interest" description="Disordered" evidence="8">
    <location>
        <begin position="475"/>
        <end position="495"/>
    </location>
</feature>
<dbReference type="GO" id="GO:0009279">
    <property type="term" value="C:cell outer membrane"/>
    <property type="evidence" value="ECO:0007669"/>
    <property type="project" value="UniProtKB-SubCell"/>
</dbReference>
<dbReference type="EMBL" id="JAGTJJ010000089">
    <property type="protein sequence ID" value="MDC3988951.1"/>
    <property type="molecule type" value="Genomic_DNA"/>
</dbReference>
<dbReference type="PANTHER" id="PTHR35093:SF8">
    <property type="entry name" value="OUTER MEMBRANE PROTEIN NMB0088-RELATED"/>
    <property type="match status" value="1"/>
</dbReference>
<sequence>MSEVVRILSWTSLVYGLLSLSSPRVGHAGGIESTVAGARAVGRGGAMGASATGFDALRYNPARLHLTKRWNMGLDAQLHVTEVCFDREDLDGTTYPTVCNEAGPLIVPQLGVSIPLGKRFGIAFGILPPPSATSKLEFGDPTDGTIEVDGQRVASPSRHANVITDNSALFPTVGFSASLHERIRAGLSFGSGIVMVKSISYTAGMPGAGPTLDTRNALSGVDYFVPKVVFAVDAEPIDGFSIASITTYTADVNADAALFLSGLSGGGFSTRVDGVKVNQPFGWETAVALRYAHSRFDVEVDVAYQGHAATQQTTVDIPDDAALPIDVSVDGMPLGALPDVKYVERRWRNQFVLRAGGDAIVLPDRLWLRAGVSYESNGNTHGYQSVENFLAPRTALHVGASVRVHQALQLNFGYSKIFQPDTTVAPGDARIEQGVGSRPPPLDDPSRTVYINGGRYRGGVHVIALGLTFELPAPESKPTLAAAKTSEDPANRERQ</sequence>
<dbReference type="Proteomes" id="UP001151081">
    <property type="component" value="Unassembled WGS sequence"/>
</dbReference>
<keyword evidence="4" id="KW-0812">Transmembrane</keyword>
<comment type="similarity">
    <text evidence="2">Belongs to the OmpP1/FadL family.</text>
</comment>
<evidence type="ECO:0000313" key="9">
    <source>
        <dbReference type="EMBL" id="MDC3988951.1"/>
    </source>
</evidence>
<evidence type="ECO:0000256" key="5">
    <source>
        <dbReference type="ARBA" id="ARBA00022729"/>
    </source>
</evidence>
<reference evidence="9 10" key="1">
    <citation type="submission" date="2021-04" db="EMBL/GenBank/DDBJ databases">
        <title>Genome analysis of Polyangium sp.</title>
        <authorList>
            <person name="Li Y."/>
            <person name="Wang J."/>
        </authorList>
    </citation>
    <scope>NUCLEOTIDE SEQUENCE [LARGE SCALE GENOMIC DNA]</scope>
    <source>
        <strain evidence="9 10">SDU14</strain>
    </source>
</reference>
<dbReference type="RefSeq" id="WP_272428211.1">
    <property type="nucleotide sequence ID" value="NZ_JAGTJJ010000089.1"/>
</dbReference>
<evidence type="ECO:0000256" key="3">
    <source>
        <dbReference type="ARBA" id="ARBA00022452"/>
    </source>
</evidence>
<protein>
    <recommendedName>
        <fullName evidence="11">Long-chain fatty acid transport protein</fullName>
    </recommendedName>
</protein>
<evidence type="ECO:0000256" key="8">
    <source>
        <dbReference type="SAM" id="MobiDB-lite"/>
    </source>
</evidence>
<proteinExistence type="inferred from homology"/>
<keyword evidence="5" id="KW-0732">Signal</keyword>
<name>A0A9X3XIY6_9BACT</name>
<keyword evidence="10" id="KW-1185">Reference proteome</keyword>
<feature type="compositionally biased region" description="Basic and acidic residues" evidence="8">
    <location>
        <begin position="485"/>
        <end position="495"/>
    </location>
</feature>
<dbReference type="PANTHER" id="PTHR35093">
    <property type="entry name" value="OUTER MEMBRANE PROTEIN NMB0088-RELATED"/>
    <property type="match status" value="1"/>
</dbReference>
<evidence type="ECO:0008006" key="11">
    <source>
        <dbReference type="Google" id="ProtNLM"/>
    </source>
</evidence>
<evidence type="ECO:0000256" key="1">
    <source>
        <dbReference type="ARBA" id="ARBA00004571"/>
    </source>
</evidence>
<dbReference type="GO" id="GO:0015483">
    <property type="term" value="F:long-chain fatty acid transporting porin activity"/>
    <property type="evidence" value="ECO:0007669"/>
    <property type="project" value="TreeGrafter"/>
</dbReference>
<dbReference type="SUPFAM" id="SSF56935">
    <property type="entry name" value="Porins"/>
    <property type="match status" value="1"/>
</dbReference>